<gene>
    <name evidence="3" type="ORF">mMyoMyo1_009254</name>
</gene>
<evidence type="ECO:0000256" key="2">
    <source>
        <dbReference type="SAM" id="Phobius"/>
    </source>
</evidence>
<evidence type="ECO:0000256" key="1">
    <source>
        <dbReference type="SAM" id="MobiDB-lite"/>
    </source>
</evidence>
<protein>
    <submittedName>
        <fullName evidence="3">Uncharacterized protein</fullName>
    </submittedName>
</protein>
<comment type="caution">
    <text evidence="3">The sequence shown here is derived from an EMBL/GenBank/DDBJ whole genome shotgun (WGS) entry which is preliminary data.</text>
</comment>
<keyword evidence="2" id="KW-0812">Transmembrane</keyword>
<dbReference type="EMBL" id="JABWUV010000017">
    <property type="protein sequence ID" value="KAF6296193.1"/>
    <property type="molecule type" value="Genomic_DNA"/>
</dbReference>
<dbReference type="AlphaFoldDB" id="A0A7J7T704"/>
<name>A0A7J7T704_MYOMY</name>
<organism evidence="3 4">
    <name type="scientific">Myotis myotis</name>
    <name type="common">Greater mouse-eared bat</name>
    <name type="synonym">Vespertilio myotis</name>
    <dbReference type="NCBI Taxonomy" id="51298"/>
    <lineage>
        <taxon>Eukaryota</taxon>
        <taxon>Metazoa</taxon>
        <taxon>Chordata</taxon>
        <taxon>Craniata</taxon>
        <taxon>Vertebrata</taxon>
        <taxon>Euteleostomi</taxon>
        <taxon>Mammalia</taxon>
        <taxon>Eutheria</taxon>
        <taxon>Laurasiatheria</taxon>
        <taxon>Chiroptera</taxon>
        <taxon>Yangochiroptera</taxon>
        <taxon>Vespertilionidae</taxon>
        <taxon>Myotis</taxon>
    </lineage>
</organism>
<evidence type="ECO:0000313" key="4">
    <source>
        <dbReference type="Proteomes" id="UP000527355"/>
    </source>
</evidence>
<feature type="region of interest" description="Disordered" evidence="1">
    <location>
        <begin position="49"/>
        <end position="80"/>
    </location>
</feature>
<dbReference type="Proteomes" id="UP000527355">
    <property type="component" value="Unassembled WGS sequence"/>
</dbReference>
<proteinExistence type="predicted"/>
<reference evidence="3 4" key="1">
    <citation type="journal article" date="2020" name="Nature">
        <title>Six reference-quality genomes reveal evolution of bat adaptations.</title>
        <authorList>
            <person name="Jebb D."/>
            <person name="Huang Z."/>
            <person name="Pippel M."/>
            <person name="Hughes G.M."/>
            <person name="Lavrichenko K."/>
            <person name="Devanna P."/>
            <person name="Winkler S."/>
            <person name="Jermiin L.S."/>
            <person name="Skirmuntt E.C."/>
            <person name="Katzourakis A."/>
            <person name="Burkitt-Gray L."/>
            <person name="Ray D.A."/>
            <person name="Sullivan K.A.M."/>
            <person name="Roscito J.G."/>
            <person name="Kirilenko B.M."/>
            <person name="Davalos L.M."/>
            <person name="Corthals A.P."/>
            <person name="Power M.L."/>
            <person name="Jones G."/>
            <person name="Ransome R.D."/>
            <person name="Dechmann D.K.N."/>
            <person name="Locatelli A.G."/>
            <person name="Puechmaille S.J."/>
            <person name="Fedrigo O."/>
            <person name="Jarvis E.D."/>
            <person name="Hiller M."/>
            <person name="Vernes S.C."/>
            <person name="Myers E.W."/>
            <person name="Teeling E.C."/>
        </authorList>
    </citation>
    <scope>NUCLEOTIDE SEQUENCE [LARGE SCALE GENOMIC DNA]</scope>
    <source>
        <strain evidence="3">MMyoMyo1</strain>
        <tissue evidence="3">Flight muscle</tissue>
    </source>
</reference>
<keyword evidence="2" id="KW-0472">Membrane</keyword>
<keyword evidence="4" id="KW-1185">Reference proteome</keyword>
<feature type="transmembrane region" description="Helical" evidence="2">
    <location>
        <begin position="162"/>
        <end position="186"/>
    </location>
</feature>
<sequence length="201" mass="21698">MRARAPRAAAFARGASWTAQHNSFPGSRLLSQPGTPAFAFKVKFTTKCTTPPSSDNRVSPGGRCPRPGVLPSPPAVPSSSLQTIGLPADHRGDHPRCVSGSVLGAVVAGQAGPPSPAPFSLLLSSWPGLGPLHRQFSLPRRVLRVLQVDFFKYQRTYPSYDIILYFSHGVFENMGVSCLFICPFILFLAPHPHGPFCHARL</sequence>
<accession>A0A7J7T704</accession>
<evidence type="ECO:0000313" key="3">
    <source>
        <dbReference type="EMBL" id="KAF6296193.1"/>
    </source>
</evidence>
<keyword evidence="2" id="KW-1133">Transmembrane helix</keyword>